<evidence type="ECO:0000256" key="6">
    <source>
        <dbReference type="ARBA" id="ARBA00023136"/>
    </source>
</evidence>
<gene>
    <name evidence="8" type="ORF">KIH39_24065</name>
</gene>
<reference evidence="8" key="1">
    <citation type="submission" date="2021-05" db="EMBL/GenBank/DDBJ databases">
        <title>Complete genome sequence of the cellulolytic planctomycete Telmatocola sphagniphila SP2T and characterization of the first cellulase from planctomycetes.</title>
        <authorList>
            <person name="Rakitin A.L."/>
            <person name="Beletsky A.V."/>
            <person name="Naumoff D.G."/>
            <person name="Kulichevskaya I.S."/>
            <person name="Mardanov A.V."/>
            <person name="Ravin N.V."/>
            <person name="Dedysh S.N."/>
        </authorList>
    </citation>
    <scope>NUCLEOTIDE SEQUENCE</scope>
    <source>
        <strain evidence="8">SP2T</strain>
    </source>
</reference>
<feature type="transmembrane region" description="Helical" evidence="7">
    <location>
        <begin position="398"/>
        <end position="418"/>
    </location>
</feature>
<evidence type="ECO:0000256" key="1">
    <source>
        <dbReference type="ARBA" id="ARBA00004651"/>
    </source>
</evidence>
<dbReference type="PANTHER" id="PTHR30250">
    <property type="entry name" value="PST FAMILY PREDICTED COLANIC ACID TRANSPORTER"/>
    <property type="match status" value="1"/>
</dbReference>
<feature type="transmembrane region" description="Helical" evidence="7">
    <location>
        <begin position="189"/>
        <end position="212"/>
    </location>
</feature>
<keyword evidence="6 7" id="KW-0472">Membrane</keyword>
<evidence type="ECO:0000256" key="2">
    <source>
        <dbReference type="ARBA" id="ARBA00007430"/>
    </source>
</evidence>
<feature type="transmembrane region" description="Helical" evidence="7">
    <location>
        <begin position="162"/>
        <end position="183"/>
    </location>
</feature>
<comment type="similarity">
    <text evidence="2">Belongs to the polysaccharide synthase family.</text>
</comment>
<dbReference type="EMBL" id="CP074694">
    <property type="protein sequence ID" value="QVL31876.1"/>
    <property type="molecule type" value="Genomic_DNA"/>
</dbReference>
<evidence type="ECO:0000256" key="4">
    <source>
        <dbReference type="ARBA" id="ARBA00022692"/>
    </source>
</evidence>
<dbReference type="AlphaFoldDB" id="A0A8E6B505"/>
<name>A0A8E6B505_9BACT</name>
<dbReference type="Proteomes" id="UP000676194">
    <property type="component" value="Chromosome"/>
</dbReference>
<keyword evidence="3" id="KW-1003">Cell membrane</keyword>
<dbReference type="InterPro" id="IPR050833">
    <property type="entry name" value="Poly_Biosynth_Transport"/>
</dbReference>
<feature type="transmembrane region" description="Helical" evidence="7">
    <location>
        <begin position="224"/>
        <end position="246"/>
    </location>
</feature>
<evidence type="ECO:0000256" key="5">
    <source>
        <dbReference type="ARBA" id="ARBA00022989"/>
    </source>
</evidence>
<organism evidence="8 9">
    <name type="scientific">Telmatocola sphagniphila</name>
    <dbReference type="NCBI Taxonomy" id="1123043"/>
    <lineage>
        <taxon>Bacteria</taxon>
        <taxon>Pseudomonadati</taxon>
        <taxon>Planctomycetota</taxon>
        <taxon>Planctomycetia</taxon>
        <taxon>Gemmatales</taxon>
        <taxon>Gemmataceae</taxon>
    </lineage>
</organism>
<evidence type="ECO:0000256" key="3">
    <source>
        <dbReference type="ARBA" id="ARBA00022475"/>
    </source>
</evidence>
<dbReference type="KEGG" id="tsph:KIH39_24065"/>
<comment type="subcellular location">
    <subcellularLocation>
        <location evidence="1">Cell membrane</location>
        <topology evidence="1">Multi-pass membrane protein</topology>
    </subcellularLocation>
</comment>
<evidence type="ECO:0000313" key="8">
    <source>
        <dbReference type="EMBL" id="QVL31876.1"/>
    </source>
</evidence>
<keyword evidence="4 7" id="KW-0812">Transmembrane</keyword>
<feature type="transmembrane region" description="Helical" evidence="7">
    <location>
        <begin position="252"/>
        <end position="273"/>
    </location>
</feature>
<dbReference type="PANTHER" id="PTHR30250:SF10">
    <property type="entry name" value="LIPOPOLYSACCHARIDE BIOSYNTHESIS PROTEIN WZXC"/>
    <property type="match status" value="1"/>
</dbReference>
<feature type="transmembrane region" description="Helical" evidence="7">
    <location>
        <begin position="61"/>
        <end position="85"/>
    </location>
</feature>
<sequence>MNALVTPPTVRSVPSLKIRTAEKKLWSGIRWSAAAQIATMFVRLGSTLILTRLLLPEAYGLFGTMMVVMTTVELLSDIGMLPALLRHPQGDQPRWLLVGWWIGFFRSAGIAAVLVMAAYPMSMFYGRPELFGLMAVVSLRPFLLGMRSPAMVLFRRKMDYRALFIDEFTQTVVGVGVSVLLAWKIQSIGAWALVVGTIAGALSGLVVSYILAPFRVRWLWDWTVAHELGGFGRMVFLNTLVMAFWLGLDRFVGPWFVSFEAMGFYIVAMNLAAVAEGLLTRATDVYFSSILQSPNEAERALRHQNYVNKLCRIGMPLGCLAALSAPLAVAILYKPNFAECGLILAVLLARLLPRALGQLDFQMLLVRGTLRPSISAYLLGGVVHGAMIPLMMHWLGTVGLAMSCLLSTVVVTFVQNHYSGLDDGKGSRRLMLSVLWGAWGIAGAAGLAVLLIR</sequence>
<dbReference type="Pfam" id="PF13440">
    <property type="entry name" value="Polysacc_synt_3"/>
    <property type="match status" value="1"/>
</dbReference>
<feature type="transmembrane region" description="Helical" evidence="7">
    <location>
        <begin position="97"/>
        <end position="119"/>
    </location>
</feature>
<feature type="transmembrane region" description="Helical" evidence="7">
    <location>
        <begin position="374"/>
        <end position="392"/>
    </location>
</feature>
<evidence type="ECO:0000256" key="7">
    <source>
        <dbReference type="SAM" id="Phobius"/>
    </source>
</evidence>
<feature type="transmembrane region" description="Helical" evidence="7">
    <location>
        <begin position="310"/>
        <end position="330"/>
    </location>
</feature>
<dbReference type="RefSeq" id="WP_213496277.1">
    <property type="nucleotide sequence ID" value="NZ_CP074694.1"/>
</dbReference>
<keyword evidence="5 7" id="KW-1133">Transmembrane helix</keyword>
<feature type="transmembrane region" description="Helical" evidence="7">
    <location>
        <begin position="430"/>
        <end position="452"/>
    </location>
</feature>
<keyword evidence="9" id="KW-1185">Reference proteome</keyword>
<accession>A0A8E6B505</accession>
<protein>
    <submittedName>
        <fullName evidence="8">Oligosaccharide flippase family protein</fullName>
    </submittedName>
</protein>
<proteinExistence type="inferred from homology"/>
<dbReference type="GO" id="GO:0005886">
    <property type="term" value="C:plasma membrane"/>
    <property type="evidence" value="ECO:0007669"/>
    <property type="project" value="UniProtKB-SubCell"/>
</dbReference>
<evidence type="ECO:0000313" key="9">
    <source>
        <dbReference type="Proteomes" id="UP000676194"/>
    </source>
</evidence>